<evidence type="ECO:0000313" key="2">
    <source>
        <dbReference type="Proteomes" id="UP000077521"/>
    </source>
</evidence>
<evidence type="ECO:0000313" key="1">
    <source>
        <dbReference type="EMBL" id="KAE8241046.1"/>
    </source>
</evidence>
<accession>A0A177TUI3</accession>
<dbReference type="EMBL" id="LWDF02000981">
    <property type="protein sequence ID" value="KAE8241046.1"/>
    <property type="molecule type" value="Genomic_DNA"/>
</dbReference>
<sequence>MHPKKSRATLARFGHRQFRQRLFAKAQADPHLSKDVSAYVTTEQHPFQRGLHLEIDPSADWRIDGMAGKRDCVGAYNVLLRAITKGESLIRPPGGGLGVLKAKI</sequence>
<proteinExistence type="predicted"/>
<protein>
    <submittedName>
        <fullName evidence="1">Uncharacterized protein</fullName>
    </submittedName>
</protein>
<name>A0A177TUI3_9BASI</name>
<dbReference type="Proteomes" id="UP000077521">
    <property type="component" value="Unassembled WGS sequence"/>
</dbReference>
<keyword evidence="2" id="KW-1185">Reference proteome</keyword>
<dbReference type="AlphaFoldDB" id="A0A177TUI3"/>
<reference evidence="1" key="2">
    <citation type="journal article" date="2019" name="IMA Fungus">
        <title>Genome sequencing and comparison of five Tilletia species to identify candidate genes for the detection of regulated species infecting wheat.</title>
        <authorList>
            <person name="Nguyen H.D.T."/>
            <person name="Sultana T."/>
            <person name="Kesanakurti P."/>
            <person name="Hambleton S."/>
        </authorList>
    </citation>
    <scope>NUCLEOTIDE SEQUENCE</scope>
    <source>
        <strain evidence="1">DAOMC 236416</strain>
    </source>
</reference>
<gene>
    <name evidence="1" type="ORF">A4X13_0g7590</name>
</gene>
<organism evidence="1 2">
    <name type="scientific">Tilletia indica</name>
    <dbReference type="NCBI Taxonomy" id="43049"/>
    <lineage>
        <taxon>Eukaryota</taxon>
        <taxon>Fungi</taxon>
        <taxon>Dikarya</taxon>
        <taxon>Basidiomycota</taxon>
        <taxon>Ustilaginomycotina</taxon>
        <taxon>Exobasidiomycetes</taxon>
        <taxon>Tilletiales</taxon>
        <taxon>Tilletiaceae</taxon>
        <taxon>Tilletia</taxon>
    </lineage>
</organism>
<comment type="caution">
    <text evidence="1">The sequence shown here is derived from an EMBL/GenBank/DDBJ whole genome shotgun (WGS) entry which is preliminary data.</text>
</comment>
<reference evidence="1" key="1">
    <citation type="submission" date="2016-04" db="EMBL/GenBank/DDBJ databases">
        <authorList>
            <person name="Nguyen H.D."/>
            <person name="Samba Siva P."/>
            <person name="Cullis J."/>
            <person name="Levesque C.A."/>
            <person name="Hambleton S."/>
        </authorList>
    </citation>
    <scope>NUCLEOTIDE SEQUENCE</scope>
    <source>
        <strain evidence="1">DAOMC 236416</strain>
    </source>
</reference>